<dbReference type="PANTHER" id="PTHR46825">
    <property type="entry name" value="D-ALANYL-D-ALANINE-CARBOXYPEPTIDASE/ENDOPEPTIDASE AMPH"/>
    <property type="match status" value="1"/>
</dbReference>
<feature type="transmembrane region" description="Helical" evidence="2">
    <location>
        <begin position="419"/>
        <end position="440"/>
    </location>
</feature>
<dbReference type="GO" id="GO:0016787">
    <property type="term" value="F:hydrolase activity"/>
    <property type="evidence" value="ECO:0007669"/>
    <property type="project" value="UniProtKB-KW"/>
</dbReference>
<dbReference type="InterPro" id="IPR012338">
    <property type="entry name" value="Beta-lactam/transpept-like"/>
</dbReference>
<evidence type="ECO:0000259" key="4">
    <source>
        <dbReference type="Pfam" id="PF00144"/>
    </source>
</evidence>
<sequence>MTRRIRWAAAAIAAVTLAVFAAPASAQTQDTAVAHLREELAGGPPSSYALVSADGTVTTGAVGSDVTPQSPFLLGSLSKSFTATAVMQLVEAGKVGLDTPITAYLPWFRTAGENNPITVRQLLNQTSGLPTEAGTVDLYEPETTLEQRVRALADVVPVSRPGATFHYCNKNYATLGLMVEQVSGQSYADYLKAHVLAPLGMHRTFTNLADARREGLIEGSSVLFGLNVPMETPDFPGARPDGYLVSTAEDLSHYLTFQMTGAYRGARPLSAESLRLMHSAAVPTGEDHAIDGIDHYGFGWGTGTLNGQPVVQHDGDLTRYHANLGYLPDRHVGLVVLTSRNPVLLDNGAPFHHTLAMLAGVPAPEIGNGFLLTYGIIDGVALLVLIAMVLATRRQLRRARKLPELLRDKGFRRVAVRPLIGHLVAAAALYAAVFVGVGMLSYGGWLPVDVAFQTLPDFTVLVLAGMAFLAVRGVVWFALASSRTRRPAARPSRPAQTPPARAVGDAHPVR</sequence>
<gene>
    <name evidence="5" type="ORF">ACFSUT_10020</name>
</gene>
<feature type="domain" description="Beta-lactamase-related" evidence="4">
    <location>
        <begin position="42"/>
        <end position="342"/>
    </location>
</feature>
<keyword evidence="3" id="KW-0732">Signal</keyword>
<evidence type="ECO:0000256" key="2">
    <source>
        <dbReference type="SAM" id="Phobius"/>
    </source>
</evidence>
<dbReference type="Proteomes" id="UP001597542">
    <property type="component" value="Unassembled WGS sequence"/>
</dbReference>
<organism evidence="5 6">
    <name type="scientific">Amycolatopsis albidoflavus</name>
    <dbReference type="NCBI Taxonomy" id="102226"/>
    <lineage>
        <taxon>Bacteria</taxon>
        <taxon>Bacillati</taxon>
        <taxon>Actinomycetota</taxon>
        <taxon>Actinomycetes</taxon>
        <taxon>Pseudonocardiales</taxon>
        <taxon>Pseudonocardiaceae</taxon>
        <taxon>Amycolatopsis</taxon>
    </lineage>
</organism>
<feature type="region of interest" description="Disordered" evidence="1">
    <location>
        <begin position="487"/>
        <end position="510"/>
    </location>
</feature>
<feature type="chain" id="PRO_5046991425" evidence="3">
    <location>
        <begin position="27"/>
        <end position="510"/>
    </location>
</feature>
<evidence type="ECO:0000256" key="1">
    <source>
        <dbReference type="SAM" id="MobiDB-lite"/>
    </source>
</evidence>
<feature type="signal peptide" evidence="3">
    <location>
        <begin position="1"/>
        <end position="26"/>
    </location>
</feature>
<dbReference type="SUPFAM" id="SSF56601">
    <property type="entry name" value="beta-lactamase/transpeptidase-like"/>
    <property type="match status" value="1"/>
</dbReference>
<keyword evidence="2" id="KW-1133">Transmembrane helix</keyword>
<accession>A0ABW5HV31</accession>
<dbReference type="RefSeq" id="WP_344285697.1">
    <property type="nucleotide sequence ID" value="NZ_BAAAHV010000023.1"/>
</dbReference>
<protein>
    <submittedName>
        <fullName evidence="5">Serine hydrolase domain-containing protein</fullName>
        <ecNumber evidence="5">3.-.-.-</ecNumber>
    </submittedName>
</protein>
<dbReference type="Pfam" id="PF00144">
    <property type="entry name" value="Beta-lactamase"/>
    <property type="match status" value="1"/>
</dbReference>
<keyword evidence="5" id="KW-0378">Hydrolase</keyword>
<dbReference type="Gene3D" id="3.40.710.10">
    <property type="entry name" value="DD-peptidase/beta-lactamase superfamily"/>
    <property type="match status" value="1"/>
</dbReference>
<evidence type="ECO:0000313" key="6">
    <source>
        <dbReference type="Proteomes" id="UP001597542"/>
    </source>
</evidence>
<feature type="transmembrane region" description="Helical" evidence="2">
    <location>
        <begin position="460"/>
        <end position="480"/>
    </location>
</feature>
<keyword evidence="2" id="KW-0472">Membrane</keyword>
<evidence type="ECO:0000256" key="3">
    <source>
        <dbReference type="SAM" id="SignalP"/>
    </source>
</evidence>
<keyword evidence="2" id="KW-0812">Transmembrane</keyword>
<proteinExistence type="predicted"/>
<name>A0ABW5HV31_9PSEU</name>
<dbReference type="EC" id="3.-.-.-" evidence="5"/>
<dbReference type="InterPro" id="IPR001466">
    <property type="entry name" value="Beta-lactam-related"/>
</dbReference>
<feature type="transmembrane region" description="Helical" evidence="2">
    <location>
        <begin position="371"/>
        <end position="391"/>
    </location>
</feature>
<dbReference type="InterPro" id="IPR050491">
    <property type="entry name" value="AmpC-like"/>
</dbReference>
<evidence type="ECO:0000313" key="5">
    <source>
        <dbReference type="EMBL" id="MFD2480607.1"/>
    </source>
</evidence>
<dbReference type="PANTHER" id="PTHR46825:SF9">
    <property type="entry name" value="BETA-LACTAMASE-RELATED DOMAIN-CONTAINING PROTEIN"/>
    <property type="match status" value="1"/>
</dbReference>
<dbReference type="EMBL" id="JBHUKQ010000009">
    <property type="protein sequence ID" value="MFD2480607.1"/>
    <property type="molecule type" value="Genomic_DNA"/>
</dbReference>
<comment type="caution">
    <text evidence="5">The sequence shown here is derived from an EMBL/GenBank/DDBJ whole genome shotgun (WGS) entry which is preliminary data.</text>
</comment>
<feature type="compositionally biased region" description="Low complexity" evidence="1">
    <location>
        <begin position="489"/>
        <end position="502"/>
    </location>
</feature>
<keyword evidence="6" id="KW-1185">Reference proteome</keyword>
<reference evidence="6" key="1">
    <citation type="journal article" date="2019" name="Int. J. Syst. Evol. Microbiol.">
        <title>The Global Catalogue of Microorganisms (GCM) 10K type strain sequencing project: providing services to taxonomists for standard genome sequencing and annotation.</title>
        <authorList>
            <consortium name="The Broad Institute Genomics Platform"/>
            <consortium name="The Broad Institute Genome Sequencing Center for Infectious Disease"/>
            <person name="Wu L."/>
            <person name="Ma J."/>
        </authorList>
    </citation>
    <scope>NUCLEOTIDE SEQUENCE [LARGE SCALE GENOMIC DNA]</scope>
    <source>
        <strain evidence="6">CGMCC 4.7638</strain>
    </source>
</reference>